<proteinExistence type="predicted"/>
<accession>A0A2N8RZM4</accession>
<organism evidence="2 3">
    <name type="scientific">Stutzerimonas stutzeri</name>
    <name type="common">Pseudomonas stutzeri</name>
    <dbReference type="NCBI Taxonomy" id="316"/>
    <lineage>
        <taxon>Bacteria</taxon>
        <taxon>Pseudomonadati</taxon>
        <taxon>Pseudomonadota</taxon>
        <taxon>Gammaproteobacteria</taxon>
        <taxon>Pseudomonadales</taxon>
        <taxon>Pseudomonadaceae</taxon>
        <taxon>Stutzerimonas</taxon>
    </lineage>
</organism>
<keyword evidence="1" id="KW-1133">Transmembrane helix</keyword>
<dbReference type="RefSeq" id="WP_102825721.1">
    <property type="nucleotide sequence ID" value="NZ_CP139348.1"/>
</dbReference>
<feature type="transmembrane region" description="Helical" evidence="1">
    <location>
        <begin position="6"/>
        <end position="28"/>
    </location>
</feature>
<reference evidence="2 3" key="1">
    <citation type="submission" date="2018-01" db="EMBL/GenBank/DDBJ databases">
        <title>Denitrification phenotypes of diverse strains of Pseudomonas stutzeri.</title>
        <authorList>
            <person name="Milligan D.A."/>
            <person name="Bergaust L."/>
            <person name="Bakken L.R."/>
            <person name="Frostegard A."/>
        </authorList>
    </citation>
    <scope>NUCLEOTIDE SEQUENCE [LARGE SCALE GENOMIC DNA]</scope>
    <source>
        <strain evidence="2 3">KC</strain>
    </source>
</reference>
<sequence length="103" mass="10675">MNESALITIGALCATSVLVRIAPVFVSLRLSARSLHLVGQVMPMAVFVNLAVYVLYSEIGNAPVTGGLALLIVAALAAHGRVGLMGSTLCAAAVYYLLAAYLR</sequence>
<feature type="transmembrane region" description="Helical" evidence="1">
    <location>
        <begin position="35"/>
        <end position="56"/>
    </location>
</feature>
<dbReference type="OrthoDB" id="7031855at2"/>
<evidence type="ECO:0000313" key="3">
    <source>
        <dbReference type="Proteomes" id="UP000235925"/>
    </source>
</evidence>
<keyword evidence="1" id="KW-0812">Transmembrane</keyword>
<keyword evidence="1" id="KW-0472">Membrane</keyword>
<dbReference type="Proteomes" id="UP000235925">
    <property type="component" value="Unassembled WGS sequence"/>
</dbReference>
<comment type="caution">
    <text evidence="2">The sequence shown here is derived from an EMBL/GenBank/DDBJ whole genome shotgun (WGS) entry which is preliminary data.</text>
</comment>
<name>A0A2N8RZM4_STUST</name>
<dbReference type="EMBL" id="POUN01000004">
    <property type="protein sequence ID" value="PNF79834.1"/>
    <property type="molecule type" value="Genomic_DNA"/>
</dbReference>
<evidence type="ECO:0000256" key="1">
    <source>
        <dbReference type="SAM" id="Phobius"/>
    </source>
</evidence>
<dbReference type="AlphaFoldDB" id="A0A2N8RZM4"/>
<evidence type="ECO:0000313" key="2">
    <source>
        <dbReference type="EMBL" id="PNF79834.1"/>
    </source>
</evidence>
<feature type="transmembrane region" description="Helical" evidence="1">
    <location>
        <begin position="68"/>
        <end position="98"/>
    </location>
</feature>
<gene>
    <name evidence="2" type="ORF">CXK92_14450</name>
</gene>
<protein>
    <submittedName>
        <fullName evidence="2">Uncharacterized protein</fullName>
    </submittedName>
</protein>